<dbReference type="OrthoDB" id="2382875at2759"/>
<dbReference type="SUPFAM" id="SSF81383">
    <property type="entry name" value="F-box domain"/>
    <property type="match status" value="1"/>
</dbReference>
<name>A0A8K0G3T6_IGNLU</name>
<proteinExistence type="predicted"/>
<evidence type="ECO:0000313" key="2">
    <source>
        <dbReference type="EMBL" id="KAF2887382.1"/>
    </source>
</evidence>
<gene>
    <name evidence="2" type="ORF">ILUMI_18791</name>
</gene>
<dbReference type="Proteomes" id="UP000801492">
    <property type="component" value="Unassembled WGS sequence"/>
</dbReference>
<dbReference type="InterPro" id="IPR052283">
    <property type="entry name" value="GenomicStab_NeuMorph_Reg"/>
</dbReference>
<dbReference type="AlphaFoldDB" id="A0A8K0G3T6"/>
<dbReference type="InterPro" id="IPR001810">
    <property type="entry name" value="F-box_dom"/>
</dbReference>
<dbReference type="SUPFAM" id="SSF52047">
    <property type="entry name" value="RNI-like"/>
    <property type="match status" value="1"/>
</dbReference>
<dbReference type="Gene3D" id="3.80.10.10">
    <property type="entry name" value="Ribonuclease Inhibitor"/>
    <property type="match status" value="1"/>
</dbReference>
<dbReference type="PANTHER" id="PTHR15739:SF5">
    <property type="entry name" value="LD23158P"/>
    <property type="match status" value="1"/>
</dbReference>
<comment type="caution">
    <text evidence="2">The sequence shown here is derived from an EMBL/GenBank/DDBJ whole genome shotgun (WGS) entry which is preliminary data.</text>
</comment>
<evidence type="ECO:0000313" key="3">
    <source>
        <dbReference type="Proteomes" id="UP000801492"/>
    </source>
</evidence>
<dbReference type="InterPro" id="IPR032675">
    <property type="entry name" value="LRR_dom_sf"/>
</dbReference>
<accession>A0A8K0G3T6</accession>
<evidence type="ECO:0000259" key="1">
    <source>
        <dbReference type="Pfam" id="PF12937"/>
    </source>
</evidence>
<dbReference type="PANTHER" id="PTHR15739">
    <property type="entry name" value="ZINC FINGER PROTEIN"/>
    <property type="match status" value="1"/>
</dbReference>
<dbReference type="Gene3D" id="1.20.1280.50">
    <property type="match status" value="1"/>
</dbReference>
<sequence>MVLLNKECLVKIFSYLDKQDIVSCSLVNSLWKDTALKVITARTTERLKIRLYDDFLALSEYDTEKTVHLDLTQMILPDSISGVDIGPNGLIASNPFWNDFATSIEGLQQLRIIELRYCPAYVIEDLCVTHPFLHKIKSIDMSGPALNLDYLRECISLKELCLQFHRVTCVSFYLDHDIDDVLNNLLEFTLTGMCDLNNYDILQIINFNRLQSLSLGGCAYFSQEFTITLKKLVQLKKLRLERCRGLTVLAIFEAVATMHNLKHLEMVDINIPGGIDSAIARCTNLTKLLIAPYFEQLEDINNRRIICGIVKLRRNLKQFKWVFARESSSESHDDIIISKQMPYLDEYGNLQVPLTTEKESVVFDSVSLETFIELFIPNCIVSVKRTSYVNMFSLQL</sequence>
<dbReference type="Pfam" id="PF12937">
    <property type="entry name" value="F-box-like"/>
    <property type="match status" value="1"/>
</dbReference>
<organism evidence="2 3">
    <name type="scientific">Ignelater luminosus</name>
    <name type="common">Cucubano</name>
    <name type="synonym">Pyrophorus luminosus</name>
    <dbReference type="NCBI Taxonomy" id="2038154"/>
    <lineage>
        <taxon>Eukaryota</taxon>
        <taxon>Metazoa</taxon>
        <taxon>Ecdysozoa</taxon>
        <taxon>Arthropoda</taxon>
        <taxon>Hexapoda</taxon>
        <taxon>Insecta</taxon>
        <taxon>Pterygota</taxon>
        <taxon>Neoptera</taxon>
        <taxon>Endopterygota</taxon>
        <taxon>Coleoptera</taxon>
        <taxon>Polyphaga</taxon>
        <taxon>Elateriformia</taxon>
        <taxon>Elateroidea</taxon>
        <taxon>Elateridae</taxon>
        <taxon>Agrypninae</taxon>
        <taxon>Pyrophorini</taxon>
        <taxon>Ignelater</taxon>
    </lineage>
</organism>
<protein>
    <recommendedName>
        <fullName evidence="1">F-box domain-containing protein</fullName>
    </recommendedName>
</protein>
<reference evidence="2" key="1">
    <citation type="submission" date="2019-08" db="EMBL/GenBank/DDBJ databases">
        <title>The genome of the North American firefly Photinus pyralis.</title>
        <authorList>
            <consortium name="Photinus pyralis genome working group"/>
            <person name="Fallon T.R."/>
            <person name="Sander Lower S.E."/>
            <person name="Weng J.-K."/>
        </authorList>
    </citation>
    <scope>NUCLEOTIDE SEQUENCE</scope>
    <source>
        <strain evidence="2">TRF0915ILg1</strain>
        <tissue evidence="2">Whole body</tissue>
    </source>
</reference>
<feature type="domain" description="F-box" evidence="1">
    <location>
        <begin position="7"/>
        <end position="35"/>
    </location>
</feature>
<dbReference type="EMBL" id="VTPC01083809">
    <property type="protein sequence ID" value="KAF2887382.1"/>
    <property type="molecule type" value="Genomic_DNA"/>
</dbReference>
<dbReference type="InterPro" id="IPR036047">
    <property type="entry name" value="F-box-like_dom_sf"/>
</dbReference>
<keyword evidence="3" id="KW-1185">Reference proteome</keyword>
<dbReference type="CDD" id="cd09917">
    <property type="entry name" value="F-box_SF"/>
    <property type="match status" value="1"/>
</dbReference>